<dbReference type="EMBL" id="CP029161">
    <property type="protein sequence ID" value="AWH90382.1"/>
    <property type="molecule type" value="Genomic_DNA"/>
</dbReference>
<dbReference type="PROSITE" id="PS51918">
    <property type="entry name" value="RADICAL_SAM"/>
    <property type="match status" value="1"/>
</dbReference>
<accession>A0A2U8DGD0</accession>
<dbReference type="PANTHER" id="PTHR42836">
    <property type="entry name" value="7-CARBOXY-7-DEAZAGUANINE SYNTHASE"/>
    <property type="match status" value="1"/>
</dbReference>
<comment type="caution">
    <text evidence="8">Lacks conserved residue(s) required for the propagation of feature annotation.</text>
</comment>
<dbReference type="AlphaFoldDB" id="A0A2U8DGD0"/>
<keyword evidence="1 8" id="KW-0004">4Fe-4S</keyword>
<dbReference type="Proteomes" id="UP000244884">
    <property type="component" value="Chromosome"/>
</dbReference>
<dbReference type="RefSeq" id="WP_158341153.1">
    <property type="nucleotide sequence ID" value="NZ_CP029161.1"/>
</dbReference>
<feature type="binding site" evidence="8">
    <location>
        <position position="40"/>
    </location>
    <ligand>
        <name>Mg(2+)</name>
        <dbReference type="ChEBI" id="CHEBI:18420"/>
    </ligand>
</feature>
<dbReference type="InterPro" id="IPR007197">
    <property type="entry name" value="rSAM"/>
</dbReference>
<comment type="similarity">
    <text evidence="8">Belongs to the radical SAM superfamily. 7-carboxy-7-deazaguanine synthase family.</text>
</comment>
<evidence type="ECO:0000256" key="1">
    <source>
        <dbReference type="ARBA" id="ARBA00022485"/>
    </source>
</evidence>
<comment type="function">
    <text evidence="8">Catalyzes the complex heterocyclic radical-mediated conversion of 6-carboxy-5,6,7,8-tetrahydropterin (CPH4) to 7-carboxy-7-deazaguanine (CDG), a step common to the biosynthetic pathways of all 7-deazapurine-containing compounds.</text>
</comment>
<dbReference type="NCBIfam" id="TIGR04322">
    <property type="entry name" value="rSAM_QueE_Ecoli"/>
    <property type="match status" value="1"/>
</dbReference>
<evidence type="ECO:0000256" key="5">
    <source>
        <dbReference type="ARBA" id="ARBA00023004"/>
    </source>
</evidence>
<evidence type="ECO:0000256" key="3">
    <source>
        <dbReference type="ARBA" id="ARBA00022723"/>
    </source>
</evidence>
<dbReference type="InterPro" id="IPR024924">
    <property type="entry name" value="7-CO-7-deazaguanine_synth-like"/>
</dbReference>
<organism evidence="10 11">
    <name type="scientific">Buchnera aphidicola</name>
    <name type="common">Melanaphis sacchari</name>
    <dbReference type="NCBI Taxonomy" id="2173854"/>
    <lineage>
        <taxon>Bacteria</taxon>
        <taxon>Pseudomonadati</taxon>
        <taxon>Pseudomonadota</taxon>
        <taxon>Gammaproteobacteria</taxon>
        <taxon>Enterobacterales</taxon>
        <taxon>Erwiniaceae</taxon>
        <taxon>Buchnera</taxon>
    </lineage>
</organism>
<keyword evidence="6 8" id="KW-0411">Iron-sulfur</keyword>
<keyword evidence="5 8" id="KW-0408">Iron</keyword>
<feature type="binding site" evidence="8">
    <location>
        <begin position="37"/>
        <end position="39"/>
    </location>
    <ligand>
        <name>S-adenosyl-L-methionine</name>
        <dbReference type="ChEBI" id="CHEBI:59789"/>
    </ligand>
</feature>
<dbReference type="SFLD" id="SFLDS00029">
    <property type="entry name" value="Radical_SAM"/>
    <property type="match status" value="1"/>
</dbReference>
<feature type="binding site" evidence="8">
    <location>
        <begin position="136"/>
        <end position="138"/>
    </location>
    <ligand>
        <name>S-adenosyl-L-methionine</name>
        <dbReference type="ChEBI" id="CHEBI:59789"/>
    </ligand>
</feature>
<comment type="subunit">
    <text evidence="8">Homodimer.</text>
</comment>
<dbReference type="PANTHER" id="PTHR42836:SF1">
    <property type="entry name" value="7-CARBOXY-7-DEAZAGUANINE SYNTHASE"/>
    <property type="match status" value="1"/>
</dbReference>
<dbReference type="Gene3D" id="3.20.20.70">
    <property type="entry name" value="Aldolase class I"/>
    <property type="match status" value="1"/>
</dbReference>
<feature type="binding site" evidence="8">
    <location>
        <position position="94"/>
    </location>
    <ligand>
        <name>S-adenosyl-L-methionine</name>
        <dbReference type="ChEBI" id="CHEBI:59789"/>
    </ligand>
</feature>
<feature type="binding site" evidence="8">
    <location>
        <position position="31"/>
    </location>
    <ligand>
        <name>[4Fe-4S] cluster</name>
        <dbReference type="ChEBI" id="CHEBI:49883"/>
        <note>4Fe-4S-S-AdoMet</note>
    </ligand>
</feature>
<dbReference type="EC" id="4.3.99.3" evidence="8"/>
<feature type="domain" description="Radical SAM core" evidence="9">
    <location>
        <begin position="18"/>
        <end position="219"/>
    </location>
</feature>
<feature type="binding site" evidence="8">
    <location>
        <position position="92"/>
    </location>
    <ligand>
        <name>substrate</name>
    </ligand>
</feature>
<dbReference type="GO" id="GO:1904047">
    <property type="term" value="F:S-adenosyl-L-methionine binding"/>
    <property type="evidence" value="ECO:0007669"/>
    <property type="project" value="UniProtKB-UniRule"/>
</dbReference>
<dbReference type="HAMAP" id="MF_00917">
    <property type="entry name" value="QueE"/>
    <property type="match status" value="1"/>
</dbReference>
<dbReference type="Pfam" id="PF04055">
    <property type="entry name" value="Radical_SAM"/>
    <property type="match status" value="1"/>
</dbReference>
<keyword evidence="7 8" id="KW-0456">Lyase</keyword>
<feature type="binding site" evidence="8">
    <location>
        <position position="38"/>
    </location>
    <ligand>
        <name>[4Fe-4S] cluster</name>
        <dbReference type="ChEBI" id="CHEBI:49883"/>
        <note>4Fe-4S-S-AdoMet</note>
    </ligand>
</feature>
<keyword evidence="3 8" id="KW-0479">Metal-binding</keyword>
<dbReference type="GO" id="GO:0016840">
    <property type="term" value="F:carbon-nitrogen lyase activity"/>
    <property type="evidence" value="ECO:0007669"/>
    <property type="project" value="UniProtKB-UniRule"/>
</dbReference>
<protein>
    <recommendedName>
        <fullName evidence="8">7-carboxy-7-deazaguanine synthase</fullName>
        <shortName evidence="8">CDG synthase</shortName>
        <ecNumber evidence="8">4.3.99.3</ecNumber>
    </recommendedName>
    <alternativeName>
        <fullName evidence="8">Queuosine biosynthesis protein QueE</fullName>
    </alternativeName>
</protein>
<dbReference type="GO" id="GO:0008616">
    <property type="term" value="P:tRNA queuosine(34) biosynthetic process"/>
    <property type="evidence" value="ECO:0007669"/>
    <property type="project" value="UniProtKB-UniRule"/>
</dbReference>
<keyword evidence="2 8" id="KW-0949">S-adenosyl-L-methionine</keyword>
<dbReference type="UniPathway" id="UPA00391"/>
<keyword evidence="8" id="KW-0671">Queuosine biosynthesis</keyword>
<evidence type="ECO:0000256" key="7">
    <source>
        <dbReference type="ARBA" id="ARBA00023239"/>
    </source>
</evidence>
<feature type="binding site" evidence="8">
    <location>
        <begin position="12"/>
        <end position="14"/>
    </location>
    <ligand>
        <name>substrate</name>
    </ligand>
</feature>
<evidence type="ECO:0000256" key="2">
    <source>
        <dbReference type="ARBA" id="ARBA00022691"/>
    </source>
</evidence>
<name>A0A2U8DGD0_9GAMM</name>
<proteinExistence type="inferred from homology"/>
<dbReference type="InterPro" id="IPR027609">
    <property type="entry name" value="rSAM_QueE_proteobac"/>
</dbReference>
<comment type="pathway">
    <text evidence="8">Purine metabolism; 7-cyano-7-deazaguanine biosynthesis.</text>
</comment>
<evidence type="ECO:0000256" key="4">
    <source>
        <dbReference type="ARBA" id="ARBA00022842"/>
    </source>
</evidence>
<dbReference type="GO" id="GO:0051539">
    <property type="term" value="F:4 iron, 4 sulfur cluster binding"/>
    <property type="evidence" value="ECO:0007669"/>
    <property type="project" value="UniProtKB-UniRule"/>
</dbReference>
<evidence type="ECO:0000259" key="9">
    <source>
        <dbReference type="PROSITE" id="PS51918"/>
    </source>
</evidence>
<feature type="binding site" evidence="8">
    <location>
        <position position="27"/>
    </location>
    <ligand>
        <name>substrate</name>
    </ligand>
</feature>
<dbReference type="InterPro" id="IPR013785">
    <property type="entry name" value="Aldolase_TIM"/>
</dbReference>
<keyword evidence="4 8" id="KW-0460">Magnesium</keyword>
<comment type="cofactor">
    <cofactor evidence="8">
        <name>[4Fe-4S] cluster</name>
        <dbReference type="ChEBI" id="CHEBI:49883"/>
    </cofactor>
    <text evidence="8">Binds 1 [4Fe-4S] cluster. The cluster is coordinated with 3 cysteines and an exchangeable S-adenosyl-L-methionine.</text>
</comment>
<evidence type="ECO:0000256" key="8">
    <source>
        <dbReference type="HAMAP-Rule" id="MF_00917"/>
    </source>
</evidence>
<dbReference type="InterPro" id="IPR058240">
    <property type="entry name" value="rSAM_sf"/>
</dbReference>
<comment type="cofactor">
    <cofactor evidence="8">
        <name>Mg(2+)</name>
        <dbReference type="ChEBI" id="CHEBI:18420"/>
    </cofactor>
</comment>
<evidence type="ECO:0000256" key="6">
    <source>
        <dbReference type="ARBA" id="ARBA00023014"/>
    </source>
</evidence>
<comment type="cofactor">
    <cofactor evidence="8">
        <name>S-adenosyl-L-methionine</name>
        <dbReference type="ChEBI" id="CHEBI:59789"/>
    </cofactor>
    <text evidence="8">Binds 1 S-adenosyl-L-methionine per subunit.</text>
</comment>
<dbReference type="PIRSF" id="PIRSF000370">
    <property type="entry name" value="QueE"/>
    <property type="match status" value="1"/>
</dbReference>
<dbReference type="OrthoDB" id="9792276at2"/>
<gene>
    <name evidence="8" type="primary">queE</name>
    <name evidence="10" type="ORF">DD681_00950</name>
</gene>
<evidence type="ECO:0000313" key="11">
    <source>
        <dbReference type="Proteomes" id="UP000244884"/>
    </source>
</evidence>
<evidence type="ECO:0000313" key="10">
    <source>
        <dbReference type="EMBL" id="AWH90382.1"/>
    </source>
</evidence>
<dbReference type="SUPFAM" id="SSF102114">
    <property type="entry name" value="Radical SAM enzymes"/>
    <property type="match status" value="1"/>
</dbReference>
<dbReference type="GO" id="GO:0000287">
    <property type="term" value="F:magnesium ion binding"/>
    <property type="evidence" value="ECO:0007669"/>
    <property type="project" value="UniProtKB-UniRule"/>
</dbReference>
<reference evidence="10 11" key="1">
    <citation type="submission" date="2018-04" db="EMBL/GenBank/DDBJ databases">
        <title>Genome sequence of Buchnera aphidicola from Melaphis sacchari.</title>
        <authorList>
            <person name="Geib S.M."/>
            <person name="Palmer N.A."/>
            <person name="Sattler S.E."/>
            <person name="Sarath G."/>
        </authorList>
    </citation>
    <scope>NUCLEOTIDE SEQUENCE [LARGE SCALE GENOMIC DNA]</scope>
    <source>
        <strain evidence="10 11">LSU</strain>
    </source>
</reference>
<comment type="catalytic activity">
    <reaction evidence="8">
        <text>6-carboxy-5,6,7,8-tetrahydropterin + H(+) = 7-carboxy-7-carbaguanine + NH4(+)</text>
        <dbReference type="Rhea" id="RHEA:27974"/>
        <dbReference type="ChEBI" id="CHEBI:15378"/>
        <dbReference type="ChEBI" id="CHEBI:28938"/>
        <dbReference type="ChEBI" id="CHEBI:61032"/>
        <dbReference type="ChEBI" id="CHEBI:61036"/>
        <dbReference type="EC" id="4.3.99.3"/>
    </reaction>
</comment>
<sequence length="219" mass="25806">MKYPVNEIFQTIQGEGYYIGTPAIFIRLQGCKVACEWCDTKYTWKNSYENQILNEEIIKKEKSNKKWSYMTTQNIILIIKQLKWTAKHIVITGGEPCMYNLLDITTLLEEKGYFCQIETSGTELIECSLNTWVTLSPKQKKTTLKSSILRANEIKFPILIEQDFLYLKKILHMIKKRKNNLIFLQPISQNEKALAICIKKCTEKNWRLSIQIHKYLQIR</sequence>
<feature type="binding site" evidence="8">
    <location>
        <position position="35"/>
    </location>
    <ligand>
        <name>[4Fe-4S] cluster</name>
        <dbReference type="ChEBI" id="CHEBI:49883"/>
        <note>4Fe-4S-S-AdoMet</note>
    </ligand>
</feature>